<organism evidence="4">
    <name type="scientific">marine metagenome</name>
    <dbReference type="NCBI Taxonomy" id="408172"/>
    <lineage>
        <taxon>unclassified sequences</taxon>
        <taxon>metagenomes</taxon>
        <taxon>ecological metagenomes</taxon>
    </lineage>
</organism>
<dbReference type="Gene3D" id="3.20.20.330">
    <property type="entry name" value="Homocysteine-binding-like domain"/>
    <property type="match status" value="1"/>
</dbReference>
<dbReference type="SUPFAM" id="SSF82282">
    <property type="entry name" value="Homocysteine S-methyltransferase"/>
    <property type="match status" value="1"/>
</dbReference>
<evidence type="ECO:0000259" key="3">
    <source>
        <dbReference type="PROSITE" id="PS50970"/>
    </source>
</evidence>
<dbReference type="GO" id="GO:0032259">
    <property type="term" value="P:methylation"/>
    <property type="evidence" value="ECO:0007669"/>
    <property type="project" value="UniProtKB-KW"/>
</dbReference>
<dbReference type="PANTHER" id="PTHR11103:SF18">
    <property type="entry name" value="SLR1189 PROTEIN"/>
    <property type="match status" value="1"/>
</dbReference>
<dbReference type="PANTHER" id="PTHR11103">
    <property type="entry name" value="SLR1189 PROTEIN"/>
    <property type="match status" value="1"/>
</dbReference>
<dbReference type="GO" id="GO:0009086">
    <property type="term" value="P:methionine biosynthetic process"/>
    <property type="evidence" value="ECO:0007669"/>
    <property type="project" value="InterPro"/>
</dbReference>
<evidence type="ECO:0000256" key="1">
    <source>
        <dbReference type="ARBA" id="ARBA00022603"/>
    </source>
</evidence>
<evidence type="ECO:0000256" key="2">
    <source>
        <dbReference type="ARBA" id="ARBA00022679"/>
    </source>
</evidence>
<evidence type="ECO:0000313" key="4">
    <source>
        <dbReference type="EMBL" id="SVD03280.1"/>
    </source>
</evidence>
<feature type="non-terminal residue" evidence="4">
    <location>
        <position position="315"/>
    </location>
</feature>
<dbReference type="InterPro" id="IPR003726">
    <property type="entry name" value="HCY_dom"/>
</dbReference>
<accession>A0A382S0J0</accession>
<dbReference type="InterPro" id="IPR017226">
    <property type="entry name" value="BHMT-like"/>
</dbReference>
<dbReference type="GO" id="GO:0008270">
    <property type="term" value="F:zinc ion binding"/>
    <property type="evidence" value="ECO:0007669"/>
    <property type="project" value="InterPro"/>
</dbReference>
<keyword evidence="2" id="KW-0808">Transferase</keyword>
<dbReference type="GO" id="GO:0008168">
    <property type="term" value="F:methyltransferase activity"/>
    <property type="evidence" value="ECO:0007669"/>
    <property type="project" value="UniProtKB-KW"/>
</dbReference>
<dbReference type="EMBL" id="UINC01125447">
    <property type="protein sequence ID" value="SVD03280.1"/>
    <property type="molecule type" value="Genomic_DNA"/>
</dbReference>
<reference evidence="4" key="1">
    <citation type="submission" date="2018-05" db="EMBL/GenBank/DDBJ databases">
        <authorList>
            <person name="Lanie J.A."/>
            <person name="Ng W.-L."/>
            <person name="Kazmierczak K.M."/>
            <person name="Andrzejewski T.M."/>
            <person name="Davidsen T.M."/>
            <person name="Wayne K.J."/>
            <person name="Tettelin H."/>
            <person name="Glass J.I."/>
            <person name="Rusch D."/>
            <person name="Podicherti R."/>
            <person name="Tsui H.-C.T."/>
            <person name="Winkler M.E."/>
        </authorList>
    </citation>
    <scope>NUCLEOTIDE SEQUENCE</scope>
</reference>
<gene>
    <name evidence="4" type="ORF">METZ01_LOCUS356134</name>
</gene>
<protein>
    <recommendedName>
        <fullName evidence="3">Hcy-binding domain-containing protein</fullName>
    </recommendedName>
</protein>
<dbReference type="PIRSF" id="PIRSF037505">
    <property type="entry name" value="Betaine_HMT"/>
    <property type="match status" value="1"/>
</dbReference>
<proteinExistence type="predicted"/>
<dbReference type="PROSITE" id="PS50970">
    <property type="entry name" value="HCY"/>
    <property type="match status" value="1"/>
</dbReference>
<feature type="domain" description="Hcy-binding" evidence="3">
    <location>
        <begin position="1"/>
        <end position="300"/>
    </location>
</feature>
<dbReference type="Pfam" id="PF02574">
    <property type="entry name" value="S-methyl_trans"/>
    <property type="match status" value="1"/>
</dbReference>
<keyword evidence="1" id="KW-0489">Methyltransferase</keyword>
<feature type="non-terminal residue" evidence="4">
    <location>
        <position position="1"/>
    </location>
</feature>
<name>A0A382S0J0_9ZZZZ</name>
<sequence>AEGFLFEAERRGYLASGEFVPELALENPEALKNIHIDFQHAGSDVVEAFTYNGHREKMRVIGKEDLLEPLNRAALRIAKEVADNPGTEKEKNLLAGNISNTNIWDTKDKDKQNEVRSMFAEMVGWSVDEGADFVVGETFYYAEEAYTALDEIKKSGLPAVLTISPMGENIMRDGVSVVDTCKELEQRGADVVGMNCFRGPNTMFPYLEKIRKEVKCHMAALPIPFRTTEKQPTFFNLDDTNGCTCPSPHGRTFPTALDPLYCNRYEIADFAKKAHALGINYLGVCCGAAPMHIREVAEAIGRKVPASRYREKMSN</sequence>
<dbReference type="InterPro" id="IPR036589">
    <property type="entry name" value="HCY_dom_sf"/>
</dbReference>
<dbReference type="AlphaFoldDB" id="A0A382S0J0"/>